<dbReference type="PANTHER" id="PTHR36302">
    <property type="entry name" value="BLR7088 PROTEIN"/>
    <property type="match status" value="1"/>
</dbReference>
<dbReference type="PROSITE" id="PS51257">
    <property type="entry name" value="PROKAR_LIPOPROTEIN"/>
    <property type="match status" value="1"/>
</dbReference>
<reference evidence="1 2" key="1">
    <citation type="submission" date="2017-12" db="EMBL/GenBank/DDBJ databases">
        <title>Kangiella profundi FT102 completed genome.</title>
        <authorList>
            <person name="Xu J."/>
            <person name="Wang J."/>
            <person name="Lu Y."/>
        </authorList>
    </citation>
    <scope>NUCLEOTIDE SEQUENCE [LARGE SCALE GENOMIC DNA]</scope>
    <source>
        <strain evidence="1 2">FT102</strain>
    </source>
</reference>
<dbReference type="InterPro" id="IPR058248">
    <property type="entry name" value="Lxx211020-like"/>
</dbReference>
<name>A0A2K9A628_9GAMM</name>
<dbReference type="OrthoDB" id="9796962at2"/>
<evidence type="ECO:0000313" key="1">
    <source>
        <dbReference type="EMBL" id="AUD78200.1"/>
    </source>
</evidence>
<sequence>MNFLSRFSLLTIVTLVVLSACSQPKSEIEVIDPWLRLMPEGVSSTAGFMTIKNNTDTSIVLEDVSLDWANHAMMHESKVVDGMAKMEHLDELVIDEELVFQPGAKHIMIMGVKEPLVEGQSYNIRLHFKDREPIEVAFKVRQAR</sequence>
<proteinExistence type="predicted"/>
<gene>
    <name evidence="1" type="ORF">CW740_02665</name>
</gene>
<dbReference type="SUPFAM" id="SSF110087">
    <property type="entry name" value="DR1885-like metal-binding protein"/>
    <property type="match status" value="1"/>
</dbReference>
<dbReference type="Gene3D" id="2.60.40.1890">
    <property type="entry name" value="PCu(A)C copper chaperone"/>
    <property type="match status" value="1"/>
</dbReference>
<dbReference type="Pfam" id="PF04314">
    <property type="entry name" value="PCuAC"/>
    <property type="match status" value="1"/>
</dbReference>
<dbReference type="RefSeq" id="WP_106646078.1">
    <property type="nucleotide sequence ID" value="NZ_BMGO01000002.1"/>
</dbReference>
<protein>
    <submittedName>
        <fullName evidence="1">Uncharacterized protein</fullName>
    </submittedName>
</protein>
<dbReference type="PANTHER" id="PTHR36302:SF1">
    <property type="entry name" value="COPPER CHAPERONE PCU(A)C"/>
    <property type="match status" value="1"/>
</dbReference>
<organism evidence="1 2">
    <name type="scientific">Kangiella profundi</name>
    <dbReference type="NCBI Taxonomy" id="1561924"/>
    <lineage>
        <taxon>Bacteria</taxon>
        <taxon>Pseudomonadati</taxon>
        <taxon>Pseudomonadota</taxon>
        <taxon>Gammaproteobacteria</taxon>
        <taxon>Kangiellales</taxon>
        <taxon>Kangiellaceae</taxon>
        <taxon>Kangiella</taxon>
    </lineage>
</organism>
<dbReference type="EMBL" id="CP025120">
    <property type="protein sequence ID" value="AUD78200.1"/>
    <property type="molecule type" value="Genomic_DNA"/>
</dbReference>
<dbReference type="InterPro" id="IPR036182">
    <property type="entry name" value="PCuAC_sf"/>
</dbReference>
<keyword evidence="2" id="KW-1185">Reference proteome</keyword>
<evidence type="ECO:0000313" key="2">
    <source>
        <dbReference type="Proteomes" id="UP000232693"/>
    </source>
</evidence>
<dbReference type="Proteomes" id="UP000232693">
    <property type="component" value="Chromosome"/>
</dbReference>
<dbReference type="AlphaFoldDB" id="A0A2K9A628"/>
<dbReference type="KEGG" id="kpd:CW740_02665"/>
<accession>A0A2K9A628</accession>
<dbReference type="InterPro" id="IPR007410">
    <property type="entry name" value="LpqE-like"/>
</dbReference>